<dbReference type="Proteomes" id="UP000321379">
    <property type="component" value="Unassembled WGS sequence"/>
</dbReference>
<dbReference type="PANTHER" id="PTHR34989">
    <property type="entry name" value="PROTEIN HDED"/>
    <property type="match status" value="1"/>
</dbReference>
<comment type="caution">
    <text evidence="2">The sequence shown here is derived from an EMBL/GenBank/DDBJ whole genome shotgun (WGS) entry which is preliminary data.</text>
</comment>
<feature type="transmembrane region" description="Helical" evidence="1">
    <location>
        <begin position="139"/>
        <end position="159"/>
    </location>
</feature>
<dbReference type="RefSeq" id="WP_147783072.1">
    <property type="nucleotide sequence ID" value="NZ_VRMG01000005.1"/>
</dbReference>
<proteinExistence type="predicted"/>
<organism evidence="2 3">
    <name type="scientific">Lacisediminihabitans profunda</name>
    <dbReference type="NCBI Taxonomy" id="2594790"/>
    <lineage>
        <taxon>Bacteria</taxon>
        <taxon>Bacillati</taxon>
        <taxon>Actinomycetota</taxon>
        <taxon>Actinomycetes</taxon>
        <taxon>Micrococcales</taxon>
        <taxon>Microbacteriaceae</taxon>
        <taxon>Lacisediminihabitans</taxon>
    </lineage>
</organism>
<dbReference type="InterPro" id="IPR005325">
    <property type="entry name" value="DUF308_memb"/>
</dbReference>
<accession>A0A5C8USF6</accession>
<dbReference type="EMBL" id="VRMG01000005">
    <property type="protein sequence ID" value="TXN31485.1"/>
    <property type="molecule type" value="Genomic_DNA"/>
</dbReference>
<reference evidence="2 3" key="1">
    <citation type="submission" date="2019-08" db="EMBL/GenBank/DDBJ databases">
        <title>Bacterial whole genome sequence for Glaciihabitans sp. CHu50b-6-2.</title>
        <authorList>
            <person name="Jin L."/>
        </authorList>
    </citation>
    <scope>NUCLEOTIDE SEQUENCE [LARGE SCALE GENOMIC DNA]</scope>
    <source>
        <strain evidence="2 3">CHu50b-6-2</strain>
    </source>
</reference>
<sequence length="193" mass="20005">MTTSVNNPTDPFGGYPVGMIKIHRGELVAVAVIGLILGIIGLVWPRATLLTVAILFGIYLVASGIFRITVAFVADQLSTGLRWFTGIVGVLVVAAGVICLANPFGSLIVLAFVIGVGWIAEGAVDIIGAVRGTGNPRWLGWLSGILSIVAGIIIFVLPALAISTFVAIASILLIIVSISTLFTLPRARKSASA</sequence>
<name>A0A5C8USF6_9MICO</name>
<dbReference type="InterPro" id="IPR052712">
    <property type="entry name" value="Acid_resist_chaperone_HdeD"/>
</dbReference>
<keyword evidence="1" id="KW-0472">Membrane</keyword>
<dbReference type="Pfam" id="PF03729">
    <property type="entry name" value="DUF308"/>
    <property type="match status" value="2"/>
</dbReference>
<feature type="transmembrane region" description="Helical" evidence="1">
    <location>
        <begin position="50"/>
        <end position="74"/>
    </location>
</feature>
<feature type="transmembrane region" description="Helical" evidence="1">
    <location>
        <begin position="81"/>
        <end position="101"/>
    </location>
</feature>
<evidence type="ECO:0000313" key="3">
    <source>
        <dbReference type="Proteomes" id="UP000321379"/>
    </source>
</evidence>
<keyword evidence="3" id="KW-1185">Reference proteome</keyword>
<feature type="transmembrane region" description="Helical" evidence="1">
    <location>
        <begin position="107"/>
        <end position="127"/>
    </location>
</feature>
<evidence type="ECO:0000256" key="1">
    <source>
        <dbReference type="SAM" id="Phobius"/>
    </source>
</evidence>
<protein>
    <submittedName>
        <fullName evidence="2">DUF308 domain-containing protein</fullName>
    </submittedName>
</protein>
<feature type="transmembrane region" description="Helical" evidence="1">
    <location>
        <begin position="165"/>
        <end position="184"/>
    </location>
</feature>
<gene>
    <name evidence="2" type="ORF">FVP33_08070</name>
</gene>
<evidence type="ECO:0000313" key="2">
    <source>
        <dbReference type="EMBL" id="TXN31485.1"/>
    </source>
</evidence>
<keyword evidence="1" id="KW-1133">Transmembrane helix</keyword>
<feature type="transmembrane region" description="Helical" evidence="1">
    <location>
        <begin position="27"/>
        <end position="44"/>
    </location>
</feature>
<dbReference type="PANTHER" id="PTHR34989:SF1">
    <property type="entry name" value="PROTEIN HDED"/>
    <property type="match status" value="1"/>
</dbReference>
<dbReference type="GO" id="GO:0005886">
    <property type="term" value="C:plasma membrane"/>
    <property type="evidence" value="ECO:0007669"/>
    <property type="project" value="TreeGrafter"/>
</dbReference>
<dbReference type="AlphaFoldDB" id="A0A5C8USF6"/>
<keyword evidence="1" id="KW-0812">Transmembrane</keyword>